<dbReference type="EMBL" id="MHNW01000007">
    <property type="protein sequence ID" value="OGZ54380.1"/>
    <property type="molecule type" value="Genomic_DNA"/>
</dbReference>
<evidence type="ECO:0000256" key="9">
    <source>
        <dbReference type="ARBA" id="ARBA00030757"/>
    </source>
</evidence>
<evidence type="ECO:0000256" key="7">
    <source>
        <dbReference type="ARBA" id="ARBA00022679"/>
    </source>
</evidence>
<keyword evidence="6" id="KW-0489">Methyltransferase</keyword>
<evidence type="ECO:0000256" key="1">
    <source>
        <dbReference type="ARBA" id="ARBA00004496"/>
    </source>
</evidence>
<dbReference type="AlphaFoldDB" id="A0A1G2GWB8"/>
<name>A0A1G2GWB8_9BACT</name>
<comment type="similarity">
    <text evidence="2">Belongs to the methyltransferase superfamily. L-isoaspartyl/D-aspartyl protein methyltransferase family.</text>
</comment>
<gene>
    <name evidence="12" type="ORF">A3B25_01805</name>
</gene>
<dbReference type="InterPro" id="IPR029063">
    <property type="entry name" value="SAM-dependent_MTases_sf"/>
</dbReference>
<dbReference type="EC" id="2.1.1.77" evidence="3"/>
<evidence type="ECO:0000256" key="10">
    <source>
        <dbReference type="ARBA" id="ARBA00031323"/>
    </source>
</evidence>
<sequence>MNTNQILIKTLIKDGYLKSKRIIKAFEDVDRIHFVPEKSKSRAYVDEPLPIGFDQTISQPLVVAFMLELLDSQPGDRVLEIGAGSGWKTALLAHIVSSNKSALDDGQEKGAGRRIGLGRVTAIERILQLHKRAVENVSKFNFIEGGIVTIIHGDGSRGYVQNAPFDKIICGAAGSSVPIAWKEQVRVGGRIVMPIGDAIKVLDKKSPINFKIKEYSGFRFVPLIMDDGGNGG</sequence>
<comment type="subcellular location">
    <subcellularLocation>
        <location evidence="1">Cytoplasm</location>
    </subcellularLocation>
</comment>
<evidence type="ECO:0000256" key="3">
    <source>
        <dbReference type="ARBA" id="ARBA00011890"/>
    </source>
</evidence>
<dbReference type="PROSITE" id="PS01279">
    <property type="entry name" value="PCMT"/>
    <property type="match status" value="1"/>
</dbReference>
<evidence type="ECO:0000313" key="13">
    <source>
        <dbReference type="Proteomes" id="UP000179106"/>
    </source>
</evidence>
<dbReference type="Proteomes" id="UP000179106">
    <property type="component" value="Unassembled WGS sequence"/>
</dbReference>
<evidence type="ECO:0000256" key="4">
    <source>
        <dbReference type="ARBA" id="ARBA00013346"/>
    </source>
</evidence>
<reference evidence="12 13" key="1">
    <citation type="journal article" date="2016" name="Nat. Commun.">
        <title>Thousands of microbial genomes shed light on interconnected biogeochemical processes in an aquifer system.</title>
        <authorList>
            <person name="Anantharaman K."/>
            <person name="Brown C.T."/>
            <person name="Hug L.A."/>
            <person name="Sharon I."/>
            <person name="Castelle C.J."/>
            <person name="Probst A.J."/>
            <person name="Thomas B.C."/>
            <person name="Singh A."/>
            <person name="Wilkins M.J."/>
            <person name="Karaoz U."/>
            <person name="Brodie E.L."/>
            <person name="Williams K.H."/>
            <person name="Hubbard S.S."/>
            <person name="Banfield J.F."/>
        </authorList>
    </citation>
    <scope>NUCLEOTIDE SEQUENCE [LARGE SCALE GENOMIC DNA]</scope>
</reference>
<evidence type="ECO:0000256" key="11">
    <source>
        <dbReference type="ARBA" id="ARBA00031350"/>
    </source>
</evidence>
<evidence type="ECO:0000256" key="6">
    <source>
        <dbReference type="ARBA" id="ARBA00022603"/>
    </source>
</evidence>
<evidence type="ECO:0000256" key="5">
    <source>
        <dbReference type="ARBA" id="ARBA00022490"/>
    </source>
</evidence>
<organism evidence="12 13">
    <name type="scientific">Candidatus Ryanbacteria bacterium RIFCSPLOWO2_01_FULL_48_26</name>
    <dbReference type="NCBI Taxonomy" id="1802126"/>
    <lineage>
        <taxon>Bacteria</taxon>
        <taxon>Candidatus Ryaniibacteriota</taxon>
    </lineage>
</organism>
<dbReference type="Gene3D" id="3.40.50.150">
    <property type="entry name" value="Vaccinia Virus protein VP39"/>
    <property type="match status" value="1"/>
</dbReference>
<comment type="caution">
    <text evidence="12">The sequence shown here is derived from an EMBL/GenBank/DDBJ whole genome shotgun (WGS) entry which is preliminary data.</text>
</comment>
<evidence type="ECO:0000256" key="8">
    <source>
        <dbReference type="ARBA" id="ARBA00022691"/>
    </source>
</evidence>
<dbReference type="STRING" id="1802126.A3B25_01805"/>
<dbReference type="InterPro" id="IPR000682">
    <property type="entry name" value="PCMT"/>
</dbReference>
<dbReference type="PANTHER" id="PTHR11579:SF0">
    <property type="entry name" value="PROTEIN-L-ISOASPARTATE(D-ASPARTATE) O-METHYLTRANSFERASE"/>
    <property type="match status" value="1"/>
</dbReference>
<accession>A0A1G2GWB8</accession>
<dbReference type="GO" id="GO:0032259">
    <property type="term" value="P:methylation"/>
    <property type="evidence" value="ECO:0007669"/>
    <property type="project" value="UniProtKB-KW"/>
</dbReference>
<dbReference type="GO" id="GO:0004719">
    <property type="term" value="F:protein-L-isoaspartate (D-aspartate) O-methyltransferase activity"/>
    <property type="evidence" value="ECO:0007669"/>
    <property type="project" value="UniProtKB-EC"/>
</dbReference>
<keyword evidence="5" id="KW-0963">Cytoplasm</keyword>
<dbReference type="Pfam" id="PF01135">
    <property type="entry name" value="PCMT"/>
    <property type="match status" value="1"/>
</dbReference>
<dbReference type="CDD" id="cd02440">
    <property type="entry name" value="AdoMet_MTases"/>
    <property type="match status" value="1"/>
</dbReference>
<dbReference type="PANTHER" id="PTHR11579">
    <property type="entry name" value="PROTEIN-L-ISOASPARTATE O-METHYLTRANSFERASE"/>
    <property type="match status" value="1"/>
</dbReference>
<proteinExistence type="inferred from homology"/>
<evidence type="ECO:0000256" key="2">
    <source>
        <dbReference type="ARBA" id="ARBA00005369"/>
    </source>
</evidence>
<keyword evidence="8" id="KW-0949">S-adenosyl-L-methionine</keyword>
<dbReference type="GO" id="GO:0005737">
    <property type="term" value="C:cytoplasm"/>
    <property type="evidence" value="ECO:0007669"/>
    <property type="project" value="UniProtKB-SubCell"/>
</dbReference>
<keyword evidence="7" id="KW-0808">Transferase</keyword>
<protein>
    <recommendedName>
        <fullName evidence="4">Protein-L-isoaspartate O-methyltransferase</fullName>
        <ecNumber evidence="3">2.1.1.77</ecNumber>
    </recommendedName>
    <alternativeName>
        <fullName evidence="11">L-isoaspartyl protein carboxyl methyltransferase</fullName>
    </alternativeName>
    <alternativeName>
        <fullName evidence="9">Protein L-isoaspartyl methyltransferase</fullName>
    </alternativeName>
    <alternativeName>
        <fullName evidence="10">Protein-beta-aspartate methyltransferase</fullName>
    </alternativeName>
</protein>
<dbReference type="SUPFAM" id="SSF53335">
    <property type="entry name" value="S-adenosyl-L-methionine-dependent methyltransferases"/>
    <property type="match status" value="1"/>
</dbReference>
<evidence type="ECO:0000313" key="12">
    <source>
        <dbReference type="EMBL" id="OGZ54380.1"/>
    </source>
</evidence>